<protein>
    <submittedName>
        <fullName evidence="2">Uncharacterized protein</fullName>
    </submittedName>
</protein>
<accession>A0A6C8Y408</accession>
<keyword evidence="1" id="KW-1133">Transmembrane helix</keyword>
<dbReference type="AlphaFoldDB" id="A0A6C8Y408"/>
<keyword evidence="1" id="KW-0812">Transmembrane</keyword>
<name>A0A6C8Y408_SALDZ</name>
<proteinExistence type="predicted"/>
<reference evidence="2" key="1">
    <citation type="submission" date="2018-08" db="EMBL/GenBank/DDBJ databases">
        <authorList>
            <consortium name="GenomeTrakr network: Whole genome sequencing for foodborne pathogen traceback"/>
        </authorList>
    </citation>
    <scope>NUCLEOTIDE SEQUENCE [LARGE SCALE GENOMIC DNA]</scope>
    <source>
        <strain evidence="2">FMA0132</strain>
    </source>
</reference>
<dbReference type="EMBL" id="RSHK01000085">
    <property type="protein sequence ID" value="MIE73171.1"/>
    <property type="molecule type" value="Genomic_DNA"/>
</dbReference>
<feature type="transmembrane region" description="Helical" evidence="1">
    <location>
        <begin position="21"/>
        <end position="39"/>
    </location>
</feature>
<evidence type="ECO:0000313" key="2">
    <source>
        <dbReference type="EMBL" id="MIE73171.1"/>
    </source>
</evidence>
<evidence type="ECO:0000256" key="1">
    <source>
        <dbReference type="SAM" id="Phobius"/>
    </source>
</evidence>
<feature type="transmembrane region" description="Helical" evidence="1">
    <location>
        <begin position="45"/>
        <end position="68"/>
    </location>
</feature>
<sequence length="74" mass="8841">MKNKNKLIELLEYEVRWYYRTPILIAILGVFLSIVAFFYSNRFLLTIGGALFFIGLGAQWVLGFNNFFWNRKRK</sequence>
<gene>
    <name evidence="2" type="ORF">EL06_28415</name>
</gene>
<dbReference type="Proteomes" id="UP000885362">
    <property type="component" value="Unassembled WGS sequence"/>
</dbReference>
<keyword evidence="1" id="KW-0472">Membrane</keyword>
<organism evidence="2">
    <name type="scientific">Salmonella diarizonae</name>
    <dbReference type="NCBI Taxonomy" id="59204"/>
    <lineage>
        <taxon>Bacteria</taxon>
        <taxon>Pseudomonadati</taxon>
        <taxon>Pseudomonadota</taxon>
        <taxon>Gammaproteobacteria</taxon>
        <taxon>Enterobacterales</taxon>
        <taxon>Enterobacteriaceae</taxon>
        <taxon>Salmonella</taxon>
    </lineage>
</organism>
<comment type="caution">
    <text evidence="2">The sequence shown here is derived from an EMBL/GenBank/DDBJ whole genome shotgun (WGS) entry which is preliminary data.</text>
</comment>